<comment type="similarity">
    <text evidence="2">Belongs to the cyclin family.</text>
</comment>
<name>A0A1S3JMH6_LINAN</name>
<dbReference type="GO" id="GO:0006357">
    <property type="term" value="P:regulation of transcription by RNA polymerase II"/>
    <property type="evidence" value="ECO:0007669"/>
    <property type="project" value="InterPro"/>
</dbReference>
<feature type="domain" description="Cyclin C-terminal" evidence="5">
    <location>
        <begin position="166"/>
        <end position="298"/>
    </location>
</feature>
<feature type="domain" description="Cyclin-like" evidence="4">
    <location>
        <begin position="170"/>
        <end position="255"/>
    </location>
</feature>
<feature type="domain" description="Cyclin-like" evidence="4">
    <location>
        <begin position="55"/>
        <end position="157"/>
    </location>
</feature>
<dbReference type="PANTHER" id="PTHR10026">
    <property type="entry name" value="CYCLIN"/>
    <property type="match status" value="1"/>
</dbReference>
<reference evidence="7" key="1">
    <citation type="submission" date="2025-08" db="UniProtKB">
        <authorList>
            <consortium name="RefSeq"/>
        </authorList>
    </citation>
    <scope>IDENTIFICATION</scope>
    <source>
        <tissue evidence="7">Gonads</tissue>
    </source>
</reference>
<evidence type="ECO:0000313" key="6">
    <source>
        <dbReference type="Proteomes" id="UP000085678"/>
    </source>
</evidence>
<dbReference type="FunFam" id="1.10.472.10:FF:000016">
    <property type="entry name" value="cyclin-L1 isoform X1"/>
    <property type="match status" value="1"/>
</dbReference>
<feature type="compositionally biased region" description="Basic residues" evidence="3">
    <location>
        <begin position="339"/>
        <end position="351"/>
    </location>
</feature>
<dbReference type="CDD" id="cd20533">
    <property type="entry name" value="CYCLIN_CCNL_rpt2"/>
    <property type="match status" value="1"/>
</dbReference>
<dbReference type="InterPro" id="IPR006671">
    <property type="entry name" value="Cyclin_N"/>
</dbReference>
<dbReference type="Pfam" id="PF21797">
    <property type="entry name" value="CycT2-like_C"/>
    <property type="match status" value="1"/>
</dbReference>
<dbReference type="RefSeq" id="XP_013411114.1">
    <property type="nucleotide sequence ID" value="XM_013555660.1"/>
</dbReference>
<evidence type="ECO:0000256" key="3">
    <source>
        <dbReference type="SAM" id="MobiDB-lite"/>
    </source>
</evidence>
<sequence>MAEVKEETSVNQEYGRVILTLDNVLIPPEKLSPTPSMSDGLDHEAETDLRILGCELIQTAGILLKLPQVAMATGQLLFQRFYYSKSFIKHSMETTAMACMHLASKIEEDPRRIRDVVNVFHHIKQVRNGKIIKPLIIDEGYVSIKNQVIKAERRVLKELGFCVHVKHPHKIIVMYLRVLKSERHQRLVQTAWNYMNDSFRTDVFVRYYPETIACACIYLAARQLRIPMPSSPRPWFELFGVEEEDIRAICMTLLKLYARPKPNAEKLDALVKQCHQIINDKKKTLKDLGISAGNTPNSTSRPSSPKNVSPSPHTLVAKVKQEEDRSDRSGSLKDYNHVDRKKKRGHTRSRSRSSSVPRSYKNRNTSSRSHSKSPSPKKKRHSPPRKYKKDKAYDHYDPKDKHRNVHKRRRSRSLSPRARSRSRSYSRSPDRKHSKKNLKEKERYRSRSRSKDRHRSKKHGGSANGHHKSSEKYKAYDKHRYDDRYRR</sequence>
<feature type="compositionally biased region" description="Basic residues" evidence="3">
    <location>
        <begin position="446"/>
        <end position="467"/>
    </location>
</feature>
<accession>A0A1S3JMH6</accession>
<feature type="compositionally biased region" description="Basic and acidic residues" evidence="3">
    <location>
        <begin position="390"/>
        <end position="400"/>
    </location>
</feature>
<dbReference type="STRING" id="7574.A0A1S3JMH6"/>
<dbReference type="SMART" id="SM00385">
    <property type="entry name" value="CYCLIN"/>
    <property type="match status" value="2"/>
</dbReference>
<dbReference type="AlphaFoldDB" id="A0A1S3JMH6"/>
<dbReference type="GO" id="GO:0016538">
    <property type="term" value="F:cyclin-dependent protein serine/threonine kinase regulator activity"/>
    <property type="evidence" value="ECO:0007669"/>
    <property type="project" value="InterPro"/>
</dbReference>
<organism evidence="6 7">
    <name type="scientific">Lingula anatina</name>
    <name type="common">Brachiopod</name>
    <name type="synonym">Lingula unguis</name>
    <dbReference type="NCBI Taxonomy" id="7574"/>
    <lineage>
        <taxon>Eukaryota</taxon>
        <taxon>Metazoa</taxon>
        <taxon>Spiralia</taxon>
        <taxon>Lophotrochozoa</taxon>
        <taxon>Brachiopoda</taxon>
        <taxon>Linguliformea</taxon>
        <taxon>Lingulata</taxon>
        <taxon>Lingulida</taxon>
        <taxon>Linguloidea</taxon>
        <taxon>Lingulidae</taxon>
        <taxon>Lingula</taxon>
    </lineage>
</organism>
<gene>
    <name evidence="7" type="primary">LOC106174191</name>
</gene>
<dbReference type="SMART" id="SM01332">
    <property type="entry name" value="Cyclin_C"/>
    <property type="match status" value="1"/>
</dbReference>
<dbReference type="FunFam" id="1.10.472.10:FF:000031">
    <property type="entry name" value="cyclin-L1-1-like isoform X1"/>
    <property type="match status" value="1"/>
</dbReference>
<dbReference type="PIRSF" id="PIRSF036580">
    <property type="entry name" value="Cyclin_L"/>
    <property type="match status" value="1"/>
</dbReference>
<feature type="compositionally biased region" description="Basic and acidic residues" evidence="3">
    <location>
        <begin position="468"/>
        <end position="487"/>
    </location>
</feature>
<dbReference type="CDD" id="cd20589">
    <property type="entry name" value="CYCLIN_CCNL1_rpt1"/>
    <property type="match status" value="1"/>
</dbReference>
<keyword evidence="1 2" id="KW-0195">Cyclin</keyword>
<feature type="compositionally biased region" description="Basic and acidic residues" evidence="3">
    <location>
        <begin position="319"/>
        <end position="338"/>
    </location>
</feature>
<dbReference type="InterPro" id="IPR004367">
    <property type="entry name" value="Cyclin_C-dom"/>
</dbReference>
<feature type="region of interest" description="Disordered" evidence="3">
    <location>
        <begin position="287"/>
        <end position="487"/>
    </location>
</feature>
<dbReference type="InterPro" id="IPR013763">
    <property type="entry name" value="Cyclin-like_dom"/>
</dbReference>
<dbReference type="Proteomes" id="UP000085678">
    <property type="component" value="Unplaced"/>
</dbReference>
<feature type="compositionally biased region" description="Basic residues" evidence="3">
    <location>
        <begin position="369"/>
        <end position="389"/>
    </location>
</feature>
<dbReference type="InterPro" id="IPR036915">
    <property type="entry name" value="Cyclin-like_sf"/>
</dbReference>
<dbReference type="Pfam" id="PF00134">
    <property type="entry name" value="Cyclin_N"/>
    <property type="match status" value="1"/>
</dbReference>
<evidence type="ECO:0000259" key="4">
    <source>
        <dbReference type="SMART" id="SM00385"/>
    </source>
</evidence>
<dbReference type="KEGG" id="lak:106174191"/>
<dbReference type="GeneID" id="106174191"/>
<evidence type="ECO:0000313" key="7">
    <source>
        <dbReference type="RefSeq" id="XP_013411114.1"/>
    </source>
</evidence>
<keyword evidence="6" id="KW-1185">Reference proteome</keyword>
<evidence type="ECO:0000256" key="2">
    <source>
        <dbReference type="RuleBase" id="RU000383"/>
    </source>
</evidence>
<dbReference type="InterPro" id="IPR043198">
    <property type="entry name" value="Cyclin/Ssn8"/>
</dbReference>
<feature type="compositionally biased region" description="Basic residues" evidence="3">
    <location>
        <begin position="401"/>
        <end position="436"/>
    </location>
</feature>
<dbReference type="SUPFAM" id="SSF47954">
    <property type="entry name" value="Cyclin-like"/>
    <property type="match status" value="2"/>
</dbReference>
<evidence type="ECO:0000259" key="5">
    <source>
        <dbReference type="SMART" id="SM01332"/>
    </source>
</evidence>
<feature type="compositionally biased region" description="Low complexity" evidence="3">
    <location>
        <begin position="294"/>
        <end position="305"/>
    </location>
</feature>
<evidence type="ECO:0000256" key="1">
    <source>
        <dbReference type="ARBA" id="ARBA00023127"/>
    </source>
</evidence>
<protein>
    <submittedName>
        <fullName evidence="7">Cyclin-L1</fullName>
    </submittedName>
</protein>
<dbReference type="Gene3D" id="1.10.472.10">
    <property type="entry name" value="Cyclin-like"/>
    <property type="match status" value="2"/>
</dbReference>
<dbReference type="OrthoDB" id="10264655at2759"/>
<proteinExistence type="inferred from homology"/>
<dbReference type="InParanoid" id="A0A1S3JMH6"/>